<accession>A0A8S5LYY6</accession>
<protein>
    <submittedName>
        <fullName evidence="1">Uncharacterized protein</fullName>
    </submittedName>
</protein>
<name>A0A8S5LYY6_9CAUD</name>
<sequence length="130" mass="14485">MYELTDAHADGTYDFDSWNDTAEDGALRELAAAQRIKYIISRDGAFIARFPDGRVIHTPLHLSVETIDTVNGLGDKPEADQIRTLLELLGQADDLDYLKKADLISVADYAGKYFRAFERLSQMTLGESQG</sequence>
<reference evidence="1" key="1">
    <citation type="journal article" date="2021" name="Proc. Natl. Acad. Sci. U.S.A.">
        <title>A Catalog of Tens of Thousands of Viruses from Human Metagenomes Reveals Hidden Associations with Chronic Diseases.</title>
        <authorList>
            <person name="Tisza M.J."/>
            <person name="Buck C.B."/>
        </authorList>
    </citation>
    <scope>NUCLEOTIDE SEQUENCE</scope>
    <source>
        <strain evidence="1">CtvGX2</strain>
    </source>
</reference>
<dbReference type="EMBL" id="BK014776">
    <property type="protein sequence ID" value="DAD75186.1"/>
    <property type="molecule type" value="Genomic_DNA"/>
</dbReference>
<proteinExistence type="predicted"/>
<evidence type="ECO:0000313" key="1">
    <source>
        <dbReference type="EMBL" id="DAD75186.1"/>
    </source>
</evidence>
<organism evidence="1">
    <name type="scientific">Siphoviridae sp. ctvGX2</name>
    <dbReference type="NCBI Taxonomy" id="2826512"/>
    <lineage>
        <taxon>Viruses</taxon>
        <taxon>Duplodnaviria</taxon>
        <taxon>Heunggongvirae</taxon>
        <taxon>Uroviricota</taxon>
        <taxon>Caudoviricetes</taxon>
    </lineage>
</organism>